<dbReference type="InterPro" id="IPR029063">
    <property type="entry name" value="SAM-dependent_MTases_sf"/>
</dbReference>
<dbReference type="GO" id="GO:0008757">
    <property type="term" value="F:S-adenosylmethionine-dependent methyltransferase activity"/>
    <property type="evidence" value="ECO:0007669"/>
    <property type="project" value="TreeGrafter"/>
</dbReference>
<dbReference type="Pfam" id="PF01596">
    <property type="entry name" value="Methyltransf_3"/>
    <property type="match status" value="1"/>
</dbReference>
<dbReference type="PANTHER" id="PTHR10509:SF14">
    <property type="entry name" value="CAFFEOYL-COA O-METHYLTRANSFERASE 3-RELATED"/>
    <property type="match status" value="1"/>
</dbReference>
<evidence type="ECO:0000313" key="4">
    <source>
        <dbReference type="EMBL" id="GEL18909.1"/>
    </source>
</evidence>
<protein>
    <submittedName>
        <fullName evidence="4">O-methyltransferase</fullName>
    </submittedName>
</protein>
<keyword evidence="3" id="KW-0949">S-adenosyl-L-methionine</keyword>
<keyword evidence="1 4" id="KW-0489">Methyltransferase</keyword>
<reference evidence="4 5" key="1">
    <citation type="submission" date="2019-07" db="EMBL/GenBank/DDBJ databases">
        <title>Whole genome shotgun sequence of Pseudonocardia asaccharolytica NBRC 16224.</title>
        <authorList>
            <person name="Hosoyama A."/>
            <person name="Uohara A."/>
            <person name="Ohji S."/>
            <person name="Ichikawa N."/>
        </authorList>
    </citation>
    <scope>NUCLEOTIDE SEQUENCE [LARGE SCALE GENOMIC DNA]</scope>
    <source>
        <strain evidence="4 5">NBRC 16224</strain>
    </source>
</reference>
<dbReference type="AlphaFoldDB" id="A0A511D297"/>
<dbReference type="Gene3D" id="3.40.50.150">
    <property type="entry name" value="Vaccinia Virus protein VP39"/>
    <property type="match status" value="1"/>
</dbReference>
<accession>A0A511D297</accession>
<dbReference type="EMBL" id="BJVI01000027">
    <property type="protein sequence ID" value="GEL18909.1"/>
    <property type="molecule type" value="Genomic_DNA"/>
</dbReference>
<evidence type="ECO:0000256" key="3">
    <source>
        <dbReference type="ARBA" id="ARBA00022691"/>
    </source>
</evidence>
<proteinExistence type="predicted"/>
<dbReference type="PANTHER" id="PTHR10509">
    <property type="entry name" value="O-METHYLTRANSFERASE-RELATED"/>
    <property type="match status" value="1"/>
</dbReference>
<dbReference type="STRING" id="1123024.GCA_000423625_00258"/>
<name>A0A511D297_9PSEU</name>
<dbReference type="OrthoDB" id="9799672at2"/>
<evidence type="ECO:0000313" key="5">
    <source>
        <dbReference type="Proteomes" id="UP000321328"/>
    </source>
</evidence>
<keyword evidence="5" id="KW-1185">Reference proteome</keyword>
<dbReference type="SUPFAM" id="SSF53335">
    <property type="entry name" value="S-adenosyl-L-methionine-dependent methyltransferases"/>
    <property type="match status" value="1"/>
</dbReference>
<keyword evidence="2 4" id="KW-0808">Transferase</keyword>
<dbReference type="InterPro" id="IPR002935">
    <property type="entry name" value="SAM_O-MeTrfase"/>
</dbReference>
<evidence type="ECO:0000256" key="1">
    <source>
        <dbReference type="ARBA" id="ARBA00022603"/>
    </source>
</evidence>
<organism evidence="4 5">
    <name type="scientific">Pseudonocardia asaccharolytica DSM 44247 = NBRC 16224</name>
    <dbReference type="NCBI Taxonomy" id="1123024"/>
    <lineage>
        <taxon>Bacteria</taxon>
        <taxon>Bacillati</taxon>
        <taxon>Actinomycetota</taxon>
        <taxon>Actinomycetes</taxon>
        <taxon>Pseudonocardiales</taxon>
        <taxon>Pseudonocardiaceae</taxon>
        <taxon>Pseudonocardia</taxon>
    </lineage>
</organism>
<dbReference type="GO" id="GO:0032259">
    <property type="term" value="P:methylation"/>
    <property type="evidence" value="ECO:0007669"/>
    <property type="project" value="UniProtKB-KW"/>
</dbReference>
<dbReference type="Proteomes" id="UP000321328">
    <property type="component" value="Unassembled WGS sequence"/>
</dbReference>
<dbReference type="RefSeq" id="WP_028928541.1">
    <property type="nucleotide sequence ID" value="NZ_AUII01000001.1"/>
</dbReference>
<dbReference type="InterPro" id="IPR050362">
    <property type="entry name" value="Cation-dep_OMT"/>
</dbReference>
<gene>
    <name evidence="4" type="ORF">PA7_27460</name>
</gene>
<dbReference type="GO" id="GO:0008171">
    <property type="term" value="F:O-methyltransferase activity"/>
    <property type="evidence" value="ECO:0007669"/>
    <property type="project" value="InterPro"/>
</dbReference>
<dbReference type="PROSITE" id="PS51682">
    <property type="entry name" value="SAM_OMT_I"/>
    <property type="match status" value="1"/>
</dbReference>
<comment type="caution">
    <text evidence="4">The sequence shown here is derived from an EMBL/GenBank/DDBJ whole genome shotgun (WGS) entry which is preliminary data.</text>
</comment>
<sequence length="221" mass="23512">MSDEQERWSAVDDYISGLLVGPDPALDSALEANARAGLPAIDVSPAQGKLLHLLARAIGARSILEIGTLGGYSTIWLAGALPAEGRLVTLERSPVHAKVARENIDRAGLGEFVEVREGPALESLPQLSGPFDFVFVDADKPSNPEYFQWALRLSRPGSVIVVDNVIRGGRVLESDSDDAAVQGTRRFTEMLATEPRVSATEIQTVGSKGHDGFALAVVLDG</sequence>
<evidence type="ECO:0000256" key="2">
    <source>
        <dbReference type="ARBA" id="ARBA00022679"/>
    </source>
</evidence>
<dbReference type="CDD" id="cd02440">
    <property type="entry name" value="AdoMet_MTases"/>
    <property type="match status" value="1"/>
</dbReference>